<dbReference type="EMBL" id="JAINVB010000001">
    <property type="protein sequence ID" value="MCK0085442.1"/>
    <property type="molecule type" value="Genomic_DNA"/>
</dbReference>
<dbReference type="Pfam" id="PF00149">
    <property type="entry name" value="Metallophos"/>
    <property type="match status" value="1"/>
</dbReference>
<dbReference type="EMBL" id="CACRUA010000001">
    <property type="protein sequence ID" value="VYT66296.1"/>
    <property type="molecule type" value="Genomic_DNA"/>
</dbReference>
<dbReference type="GO" id="GO:0046872">
    <property type="term" value="F:metal ion binding"/>
    <property type="evidence" value="ECO:0007669"/>
    <property type="project" value="UniProtKB-KW"/>
</dbReference>
<gene>
    <name evidence="5" type="ORF">CSLFYP84_00153</name>
    <name evidence="4" type="ORF">K5I21_06070</name>
</gene>
<evidence type="ECO:0000313" key="4">
    <source>
        <dbReference type="EMBL" id="MCK0085442.1"/>
    </source>
</evidence>
<dbReference type="GO" id="GO:0009245">
    <property type="term" value="P:lipid A biosynthetic process"/>
    <property type="evidence" value="ECO:0007669"/>
    <property type="project" value="TreeGrafter"/>
</dbReference>
<evidence type="ECO:0000256" key="2">
    <source>
        <dbReference type="ARBA" id="ARBA00022801"/>
    </source>
</evidence>
<reference evidence="5" key="1">
    <citation type="submission" date="2019-11" db="EMBL/GenBank/DDBJ databases">
        <authorList>
            <person name="Feng L."/>
        </authorList>
    </citation>
    <scope>NUCLEOTIDE SEQUENCE</scope>
    <source>
        <strain evidence="5">CsymbiosumLFYP84</strain>
    </source>
</reference>
<dbReference type="GO" id="GO:0008758">
    <property type="term" value="F:UDP-2,3-diacylglucosamine hydrolase activity"/>
    <property type="evidence" value="ECO:0007669"/>
    <property type="project" value="TreeGrafter"/>
</dbReference>
<dbReference type="RefSeq" id="WP_009296607.1">
    <property type="nucleotide sequence ID" value="NZ_CACRUA010000001.1"/>
</dbReference>
<evidence type="ECO:0000259" key="3">
    <source>
        <dbReference type="Pfam" id="PF00149"/>
    </source>
</evidence>
<dbReference type="Proteomes" id="UP001203136">
    <property type="component" value="Unassembled WGS sequence"/>
</dbReference>
<accession>A0A6N2YKE5</accession>
<reference evidence="4" key="2">
    <citation type="journal article" date="2022" name="Cell Host Microbe">
        <title>Colonization of the live biotherapeutic product VE303 and modulation of the microbiota and metabolites in healthy volunteers.</title>
        <authorList>
            <person name="Dsouza M."/>
            <person name="Menon R."/>
            <person name="Crossette E."/>
            <person name="Bhattarai S.K."/>
            <person name="Schneider J."/>
            <person name="Kim Y.G."/>
            <person name="Reddy S."/>
            <person name="Caballero S."/>
            <person name="Felix C."/>
            <person name="Cornacchione L."/>
            <person name="Hendrickson J."/>
            <person name="Watson A.R."/>
            <person name="Minot S.S."/>
            <person name="Greenfield N."/>
            <person name="Schopf L."/>
            <person name="Szabady R."/>
            <person name="Patarroyo J."/>
            <person name="Smith W."/>
            <person name="Harrison P."/>
            <person name="Kuijper E.J."/>
            <person name="Kelly C.P."/>
            <person name="Olle B."/>
            <person name="Bobilev D."/>
            <person name="Silber J.L."/>
            <person name="Bucci V."/>
            <person name="Roberts B."/>
            <person name="Faith J."/>
            <person name="Norman J.M."/>
        </authorList>
    </citation>
    <scope>NUCLEOTIDE SEQUENCE</scope>
    <source>
        <strain evidence="4">VE303-04</strain>
    </source>
</reference>
<evidence type="ECO:0000313" key="5">
    <source>
        <dbReference type="EMBL" id="VYT66296.1"/>
    </source>
</evidence>
<feature type="domain" description="Calcineurin-like phosphoesterase" evidence="3">
    <location>
        <begin position="46"/>
        <end position="221"/>
    </location>
</feature>
<evidence type="ECO:0000256" key="1">
    <source>
        <dbReference type="ARBA" id="ARBA00022723"/>
    </source>
</evidence>
<dbReference type="SUPFAM" id="SSF56300">
    <property type="entry name" value="Metallo-dependent phosphatases"/>
    <property type="match status" value="1"/>
</dbReference>
<dbReference type="Gene3D" id="3.60.21.10">
    <property type="match status" value="1"/>
</dbReference>
<dbReference type="InterPro" id="IPR051158">
    <property type="entry name" value="Metallophosphoesterase_sf"/>
</dbReference>
<dbReference type="InterPro" id="IPR029052">
    <property type="entry name" value="Metallo-depent_PP-like"/>
</dbReference>
<dbReference type="GO" id="GO:0016020">
    <property type="term" value="C:membrane"/>
    <property type="evidence" value="ECO:0007669"/>
    <property type="project" value="GOC"/>
</dbReference>
<dbReference type="InterPro" id="IPR004843">
    <property type="entry name" value="Calcineurin-like_PHP"/>
</dbReference>
<proteinExistence type="predicted"/>
<organism evidence="5">
    <name type="scientific">Clostridium symbiosum</name>
    <name type="common">Bacteroides symbiosus</name>
    <dbReference type="NCBI Taxonomy" id="1512"/>
    <lineage>
        <taxon>Bacteria</taxon>
        <taxon>Bacillati</taxon>
        <taxon>Bacillota</taxon>
        <taxon>Clostridia</taxon>
        <taxon>Lachnospirales</taxon>
        <taxon>Lachnospiraceae</taxon>
        <taxon>Otoolea</taxon>
    </lineage>
</organism>
<keyword evidence="1" id="KW-0479">Metal-binding</keyword>
<protein>
    <submittedName>
        <fullName evidence="4">Metallophosphoesterase</fullName>
    </submittedName>
    <submittedName>
        <fullName evidence="5">Phosphodiesterase YaeI</fullName>
    </submittedName>
</protein>
<name>A0A6N2YKE5_CLOSY</name>
<sequence>MLYACIAALAAAAGGLILRSEYEKKHFVTDHYRISSKKIKGQKRDFVFLSDLHNNEFGVNNRLLIEEIDRIHPDAVLIGGDMMVSRGEADLRVTLSLVRELASRYPVYYANGNHEERMRRERTVYGGLYRKFTGELKKAGAFYLSDKSADFGTDIRITGCNMEEIYYRHRFTLPVLPENELERHCGRADQSRFQILLLHSPLFFNNCRHWGADLTLSGHFHGGTIRLPLLGGVMTPQYQFFLPWCAGRFDKEGKTMIVSRGLGTHSVNIRLNDRPQLIHITLEPK</sequence>
<dbReference type="PANTHER" id="PTHR31302">
    <property type="entry name" value="TRANSMEMBRANE PROTEIN WITH METALLOPHOSPHOESTERASE DOMAIN-RELATED"/>
    <property type="match status" value="1"/>
</dbReference>
<keyword evidence="2" id="KW-0378">Hydrolase</keyword>
<dbReference type="PANTHER" id="PTHR31302:SF31">
    <property type="entry name" value="PHOSPHODIESTERASE YAEI"/>
    <property type="match status" value="1"/>
</dbReference>
<dbReference type="AlphaFoldDB" id="A0A6N2YKE5"/>